<gene>
    <name evidence="2" type="ORF">GCM10011386_40200</name>
</gene>
<evidence type="ECO:0000256" key="1">
    <source>
        <dbReference type="SAM" id="SignalP"/>
    </source>
</evidence>
<dbReference type="Proteomes" id="UP000597338">
    <property type="component" value="Unassembled WGS sequence"/>
</dbReference>
<keyword evidence="3" id="KW-1185">Reference proteome</keyword>
<sequence>MKKLIHILVFVFASLQGFACTPSDDTVKEGIPNDTITHKKDMKLKLTIGDKTATAVLYDNSYQQGFRGLTAAYRKNGRLFKH</sequence>
<evidence type="ECO:0000313" key="2">
    <source>
        <dbReference type="EMBL" id="GGC43838.1"/>
    </source>
</evidence>
<comment type="caution">
    <text evidence="2">The sequence shown here is derived from an EMBL/GenBank/DDBJ whole genome shotgun (WGS) entry which is preliminary data.</text>
</comment>
<accession>A0ABQ1MP75</accession>
<reference evidence="3" key="1">
    <citation type="journal article" date="2019" name="Int. J. Syst. Evol. Microbiol.">
        <title>The Global Catalogue of Microorganisms (GCM) 10K type strain sequencing project: providing services to taxonomists for standard genome sequencing and annotation.</title>
        <authorList>
            <consortium name="The Broad Institute Genomics Platform"/>
            <consortium name="The Broad Institute Genome Sequencing Center for Infectious Disease"/>
            <person name="Wu L."/>
            <person name="Ma J."/>
        </authorList>
    </citation>
    <scope>NUCLEOTIDE SEQUENCE [LARGE SCALE GENOMIC DNA]</scope>
    <source>
        <strain evidence="3">CGMCC 1.15342</strain>
    </source>
</reference>
<dbReference type="EMBL" id="BMIK01000020">
    <property type="protein sequence ID" value="GGC43838.1"/>
    <property type="molecule type" value="Genomic_DNA"/>
</dbReference>
<feature type="signal peptide" evidence="1">
    <location>
        <begin position="1"/>
        <end position="19"/>
    </location>
</feature>
<dbReference type="RefSeq" id="WP_229717676.1">
    <property type="nucleotide sequence ID" value="NZ_BMIK01000020.1"/>
</dbReference>
<protein>
    <submittedName>
        <fullName evidence="2">Uncharacterized protein</fullName>
    </submittedName>
</protein>
<keyword evidence="1" id="KW-0732">Signal</keyword>
<proteinExistence type="predicted"/>
<evidence type="ECO:0000313" key="3">
    <source>
        <dbReference type="Proteomes" id="UP000597338"/>
    </source>
</evidence>
<organism evidence="2 3">
    <name type="scientific">Parapedobacter defluvii</name>
    <dbReference type="NCBI Taxonomy" id="2045106"/>
    <lineage>
        <taxon>Bacteria</taxon>
        <taxon>Pseudomonadati</taxon>
        <taxon>Bacteroidota</taxon>
        <taxon>Sphingobacteriia</taxon>
        <taxon>Sphingobacteriales</taxon>
        <taxon>Sphingobacteriaceae</taxon>
        <taxon>Parapedobacter</taxon>
    </lineage>
</organism>
<name>A0ABQ1MP75_9SPHI</name>
<feature type="chain" id="PRO_5046536062" evidence="1">
    <location>
        <begin position="20"/>
        <end position="82"/>
    </location>
</feature>